<organism evidence="6 7">
    <name type="scientific">Chitinimonas taiwanensis DSM 18899</name>
    <dbReference type="NCBI Taxonomy" id="1121279"/>
    <lineage>
        <taxon>Bacteria</taxon>
        <taxon>Pseudomonadati</taxon>
        <taxon>Pseudomonadota</taxon>
        <taxon>Betaproteobacteria</taxon>
        <taxon>Neisseriales</taxon>
        <taxon>Chitinibacteraceae</taxon>
        <taxon>Chitinimonas</taxon>
    </lineage>
</organism>
<sequence length="279" mass="30065">MLHHVRPSPGWLARKLDDVRETFVCLGLALRDAAHPKLAFLSLGTGLLASLFWLAVLVIWWEPIWLGAQVVATAIAAGIVFTLMPAAPAVGGSVAAMGNIASAYAPWLLAIQFGPIFTVFVLVGGYLLLVMLSVRILLELMLMTRIQTRVLRRYPGVERGADASFRAGLRDWLGTTSTFVFGGLLCLIVPVLGGALFFVLASYLNVRSLINDALEDVASDAERRQVIKANRLRMALLGVLMSALMLVPVVGFFMPVLLGAAVVHLSVRAHLRLKAGEAG</sequence>
<accession>A0A1K2H5T6</accession>
<comment type="subcellular location">
    <subcellularLocation>
        <location evidence="1">Membrane</location>
        <topology evidence="1">Multi-pass membrane protein</topology>
    </subcellularLocation>
</comment>
<feature type="transmembrane region" description="Helical" evidence="5">
    <location>
        <begin position="234"/>
        <end position="263"/>
    </location>
</feature>
<name>A0A1K2H5T6_9NEIS</name>
<evidence type="ECO:0000256" key="4">
    <source>
        <dbReference type="ARBA" id="ARBA00023136"/>
    </source>
</evidence>
<reference evidence="6 7" key="1">
    <citation type="submission" date="2016-11" db="EMBL/GenBank/DDBJ databases">
        <authorList>
            <person name="Jaros S."/>
            <person name="Januszkiewicz K."/>
            <person name="Wedrychowicz H."/>
        </authorList>
    </citation>
    <scope>NUCLEOTIDE SEQUENCE [LARGE SCALE GENOMIC DNA]</scope>
    <source>
        <strain evidence="6 7">DSM 18899</strain>
    </source>
</reference>
<evidence type="ECO:0000256" key="3">
    <source>
        <dbReference type="ARBA" id="ARBA00022989"/>
    </source>
</evidence>
<dbReference type="Pfam" id="PF07264">
    <property type="entry name" value="EI24"/>
    <property type="match status" value="1"/>
</dbReference>
<dbReference type="AlphaFoldDB" id="A0A1K2H5T6"/>
<keyword evidence="4 5" id="KW-0472">Membrane</keyword>
<gene>
    <name evidence="6" type="ORF">SAMN02745887_00384</name>
</gene>
<dbReference type="RefSeq" id="WP_072426910.1">
    <property type="nucleotide sequence ID" value="NZ_FPKR01000001.1"/>
</dbReference>
<feature type="transmembrane region" description="Helical" evidence="5">
    <location>
        <begin position="179"/>
        <end position="204"/>
    </location>
</feature>
<dbReference type="InterPro" id="IPR059112">
    <property type="entry name" value="CysZ/EI24"/>
</dbReference>
<dbReference type="EMBL" id="FPKR01000001">
    <property type="protein sequence ID" value="SFZ71031.1"/>
    <property type="molecule type" value="Genomic_DNA"/>
</dbReference>
<evidence type="ECO:0000313" key="7">
    <source>
        <dbReference type="Proteomes" id="UP000186513"/>
    </source>
</evidence>
<keyword evidence="7" id="KW-1185">Reference proteome</keyword>
<proteinExistence type="predicted"/>
<evidence type="ECO:0000256" key="5">
    <source>
        <dbReference type="SAM" id="Phobius"/>
    </source>
</evidence>
<protein>
    <submittedName>
        <fullName evidence="6">Etoposide-induced protein 2.4 (EI24)</fullName>
    </submittedName>
</protein>
<evidence type="ECO:0000313" key="6">
    <source>
        <dbReference type="EMBL" id="SFZ71031.1"/>
    </source>
</evidence>
<keyword evidence="2 5" id="KW-0812">Transmembrane</keyword>
<feature type="transmembrane region" description="Helical" evidence="5">
    <location>
        <begin position="116"/>
        <end position="138"/>
    </location>
</feature>
<evidence type="ECO:0000256" key="1">
    <source>
        <dbReference type="ARBA" id="ARBA00004141"/>
    </source>
</evidence>
<dbReference type="Proteomes" id="UP000186513">
    <property type="component" value="Unassembled WGS sequence"/>
</dbReference>
<keyword evidence="3 5" id="KW-1133">Transmembrane helix</keyword>
<evidence type="ECO:0000256" key="2">
    <source>
        <dbReference type="ARBA" id="ARBA00022692"/>
    </source>
</evidence>
<feature type="transmembrane region" description="Helical" evidence="5">
    <location>
        <begin position="38"/>
        <end position="60"/>
    </location>
</feature>